<reference evidence="1 2" key="1">
    <citation type="journal article" date="2013" name="Antonie Van Leeuwenhoek">
        <title>Dongia rigui sp. nov., isolated from freshwater of a large wetland in Korea.</title>
        <authorList>
            <person name="Baik K.S."/>
            <person name="Hwang Y.M."/>
            <person name="Choi J.S."/>
            <person name="Kwon J."/>
            <person name="Seong C.N."/>
        </authorList>
    </citation>
    <scope>NUCLEOTIDE SEQUENCE [LARGE SCALE GENOMIC DNA]</scope>
    <source>
        <strain evidence="1 2">04SU4-P</strain>
    </source>
</reference>
<evidence type="ECO:0000313" key="2">
    <source>
        <dbReference type="Proteomes" id="UP001271769"/>
    </source>
</evidence>
<evidence type="ECO:0000313" key="1">
    <source>
        <dbReference type="EMBL" id="MDY0873624.1"/>
    </source>
</evidence>
<keyword evidence="2" id="KW-1185">Reference proteome</keyword>
<proteinExistence type="predicted"/>
<protein>
    <submittedName>
        <fullName evidence="1">PAS domain-containing protein</fullName>
    </submittedName>
</protein>
<sequence>MSDWTRTCHPDIRLFLDYWQGKCGARAMPARGDIDPAEISRYLPYITLVDVVPDERRFVYRLVGTMEVELRGADPTGQSIPEAFFGRSAESVMLKYETVCRTRAPFYEIDDFQVTDRYVNEENLFVPLSDDGRTVNKIMVFSINRDLYTAADDTPADG</sequence>
<dbReference type="Pfam" id="PF07310">
    <property type="entry name" value="PAS_5"/>
    <property type="match status" value="1"/>
</dbReference>
<dbReference type="Proteomes" id="UP001271769">
    <property type="component" value="Unassembled WGS sequence"/>
</dbReference>
<comment type="caution">
    <text evidence="1">The sequence shown here is derived from an EMBL/GenBank/DDBJ whole genome shotgun (WGS) entry which is preliminary data.</text>
</comment>
<accession>A0ABU5E2C7</accession>
<gene>
    <name evidence="1" type="ORF">SMD31_16915</name>
</gene>
<organism evidence="1 2">
    <name type="scientific">Dongia rigui</name>
    <dbReference type="NCBI Taxonomy" id="940149"/>
    <lineage>
        <taxon>Bacteria</taxon>
        <taxon>Pseudomonadati</taxon>
        <taxon>Pseudomonadota</taxon>
        <taxon>Alphaproteobacteria</taxon>
        <taxon>Rhodospirillales</taxon>
        <taxon>Dongiaceae</taxon>
        <taxon>Dongia</taxon>
    </lineage>
</organism>
<dbReference type="RefSeq" id="WP_320502098.1">
    <property type="nucleotide sequence ID" value="NZ_JAXCLX010000003.1"/>
</dbReference>
<dbReference type="EMBL" id="JAXCLX010000003">
    <property type="protein sequence ID" value="MDY0873624.1"/>
    <property type="molecule type" value="Genomic_DNA"/>
</dbReference>
<name>A0ABU5E2C7_9PROT</name>
<dbReference type="InterPro" id="IPR009922">
    <property type="entry name" value="DUF1457"/>
</dbReference>